<proteinExistence type="predicted"/>
<organism evidence="4 5">
    <name type="scientific">Scleroderma citrinum Foug A</name>
    <dbReference type="NCBI Taxonomy" id="1036808"/>
    <lineage>
        <taxon>Eukaryota</taxon>
        <taxon>Fungi</taxon>
        <taxon>Dikarya</taxon>
        <taxon>Basidiomycota</taxon>
        <taxon>Agaricomycotina</taxon>
        <taxon>Agaricomycetes</taxon>
        <taxon>Agaricomycetidae</taxon>
        <taxon>Boletales</taxon>
        <taxon>Sclerodermatineae</taxon>
        <taxon>Sclerodermataceae</taxon>
        <taxon>Scleroderma</taxon>
    </lineage>
</organism>
<accession>A0A0C3EQ14</accession>
<dbReference type="FunFam" id="3.40.30.10:FF:000245">
    <property type="entry name" value="Thioredoxin"/>
    <property type="match status" value="1"/>
</dbReference>
<dbReference type="PROSITE" id="PS51352">
    <property type="entry name" value="THIOREDOXIN_2"/>
    <property type="match status" value="1"/>
</dbReference>
<feature type="domain" description="Thioredoxin" evidence="3">
    <location>
        <begin position="1"/>
        <end position="102"/>
    </location>
</feature>
<dbReference type="Pfam" id="PF00085">
    <property type="entry name" value="Thioredoxin"/>
    <property type="match status" value="1"/>
</dbReference>
<dbReference type="PRINTS" id="PR00421">
    <property type="entry name" value="THIOREDOXIN"/>
</dbReference>
<protein>
    <recommendedName>
        <fullName evidence="1">Thioredoxin</fullName>
    </recommendedName>
</protein>
<dbReference type="OrthoDB" id="2121326at2759"/>
<dbReference type="PANTHER" id="PTHR46115">
    <property type="entry name" value="THIOREDOXIN-LIKE PROTEIN 1"/>
    <property type="match status" value="1"/>
</dbReference>
<evidence type="ECO:0000259" key="3">
    <source>
        <dbReference type="PROSITE" id="PS51352"/>
    </source>
</evidence>
<dbReference type="InterPro" id="IPR013766">
    <property type="entry name" value="Thioredoxin_domain"/>
</dbReference>
<dbReference type="InterPro" id="IPR036249">
    <property type="entry name" value="Thioredoxin-like_sf"/>
</dbReference>
<dbReference type="Gene3D" id="3.40.30.10">
    <property type="entry name" value="Glutaredoxin"/>
    <property type="match status" value="1"/>
</dbReference>
<keyword evidence="2" id="KW-1015">Disulfide bond</keyword>
<sequence length="112" mass="12777">MTTFDDLASLQINSGDVVVFDFFATWCPPCKAISPDFERLAGQNTSVKFYKVNVDNQEQVSEEVSIRAMPTFMVFKDGNKVKELVGAELKALEVRVLTRLRKDEPDWLRRTS</sequence>
<dbReference type="InParanoid" id="A0A0C3EQ14"/>
<evidence type="ECO:0000256" key="1">
    <source>
        <dbReference type="ARBA" id="ARBA00020570"/>
    </source>
</evidence>
<evidence type="ECO:0000256" key="2">
    <source>
        <dbReference type="ARBA" id="ARBA00023157"/>
    </source>
</evidence>
<evidence type="ECO:0000313" key="5">
    <source>
        <dbReference type="Proteomes" id="UP000053989"/>
    </source>
</evidence>
<dbReference type="CDD" id="cd02947">
    <property type="entry name" value="TRX_family"/>
    <property type="match status" value="1"/>
</dbReference>
<gene>
    <name evidence="4" type="ORF">SCLCIDRAFT_102060</name>
</gene>
<dbReference type="STRING" id="1036808.A0A0C3EQ14"/>
<dbReference type="AlphaFoldDB" id="A0A0C3EQ14"/>
<evidence type="ECO:0000313" key="4">
    <source>
        <dbReference type="EMBL" id="KIM69951.1"/>
    </source>
</evidence>
<reference evidence="5" key="2">
    <citation type="submission" date="2015-01" db="EMBL/GenBank/DDBJ databases">
        <title>Evolutionary Origins and Diversification of the Mycorrhizal Mutualists.</title>
        <authorList>
            <consortium name="DOE Joint Genome Institute"/>
            <consortium name="Mycorrhizal Genomics Consortium"/>
            <person name="Kohler A."/>
            <person name="Kuo A."/>
            <person name="Nagy L.G."/>
            <person name="Floudas D."/>
            <person name="Copeland A."/>
            <person name="Barry K.W."/>
            <person name="Cichocki N."/>
            <person name="Veneault-Fourrey C."/>
            <person name="LaButti K."/>
            <person name="Lindquist E.A."/>
            <person name="Lipzen A."/>
            <person name="Lundell T."/>
            <person name="Morin E."/>
            <person name="Murat C."/>
            <person name="Riley R."/>
            <person name="Ohm R."/>
            <person name="Sun H."/>
            <person name="Tunlid A."/>
            <person name="Henrissat B."/>
            <person name="Grigoriev I.V."/>
            <person name="Hibbett D.S."/>
            <person name="Martin F."/>
        </authorList>
    </citation>
    <scope>NUCLEOTIDE SEQUENCE [LARGE SCALE GENOMIC DNA]</scope>
    <source>
        <strain evidence="5">Foug A</strain>
    </source>
</reference>
<dbReference type="HOGENOM" id="CLU_090389_14_0_1"/>
<keyword evidence="5" id="KW-1185">Reference proteome</keyword>
<dbReference type="SUPFAM" id="SSF52833">
    <property type="entry name" value="Thioredoxin-like"/>
    <property type="match status" value="1"/>
</dbReference>
<dbReference type="EMBL" id="KN822005">
    <property type="protein sequence ID" value="KIM69951.1"/>
    <property type="molecule type" value="Genomic_DNA"/>
</dbReference>
<name>A0A0C3EQ14_9AGAM</name>
<dbReference type="Proteomes" id="UP000053989">
    <property type="component" value="Unassembled WGS sequence"/>
</dbReference>
<reference evidence="4 5" key="1">
    <citation type="submission" date="2014-04" db="EMBL/GenBank/DDBJ databases">
        <authorList>
            <consortium name="DOE Joint Genome Institute"/>
            <person name="Kuo A."/>
            <person name="Kohler A."/>
            <person name="Nagy L.G."/>
            <person name="Floudas D."/>
            <person name="Copeland A."/>
            <person name="Barry K.W."/>
            <person name="Cichocki N."/>
            <person name="Veneault-Fourrey C."/>
            <person name="LaButti K."/>
            <person name="Lindquist E.A."/>
            <person name="Lipzen A."/>
            <person name="Lundell T."/>
            <person name="Morin E."/>
            <person name="Murat C."/>
            <person name="Sun H."/>
            <person name="Tunlid A."/>
            <person name="Henrissat B."/>
            <person name="Grigoriev I.V."/>
            <person name="Hibbett D.S."/>
            <person name="Martin F."/>
            <person name="Nordberg H.P."/>
            <person name="Cantor M.N."/>
            <person name="Hua S.X."/>
        </authorList>
    </citation>
    <scope>NUCLEOTIDE SEQUENCE [LARGE SCALE GENOMIC DNA]</scope>
    <source>
        <strain evidence="4 5">Foug A</strain>
    </source>
</reference>